<keyword evidence="2" id="KW-0812">Transmembrane</keyword>
<evidence type="ECO:0000256" key="1">
    <source>
        <dbReference type="SAM" id="MobiDB-lite"/>
    </source>
</evidence>
<feature type="compositionally biased region" description="Polar residues" evidence="1">
    <location>
        <begin position="235"/>
        <end position="248"/>
    </location>
</feature>
<feature type="transmembrane region" description="Helical" evidence="2">
    <location>
        <begin position="178"/>
        <end position="201"/>
    </location>
</feature>
<dbReference type="AlphaFoldDB" id="A0AA39V2C1"/>
<evidence type="ECO:0000313" key="5">
    <source>
        <dbReference type="Proteomes" id="UP001175228"/>
    </source>
</evidence>
<feature type="signal peptide" evidence="3">
    <location>
        <begin position="1"/>
        <end position="20"/>
    </location>
</feature>
<accession>A0AA39V2C1</accession>
<evidence type="ECO:0000256" key="3">
    <source>
        <dbReference type="SAM" id="SignalP"/>
    </source>
</evidence>
<feature type="region of interest" description="Disordered" evidence="1">
    <location>
        <begin position="144"/>
        <end position="163"/>
    </location>
</feature>
<feature type="compositionally biased region" description="Polar residues" evidence="1">
    <location>
        <begin position="152"/>
        <end position="163"/>
    </location>
</feature>
<evidence type="ECO:0000256" key="2">
    <source>
        <dbReference type="SAM" id="Phobius"/>
    </source>
</evidence>
<keyword evidence="2" id="KW-0472">Membrane</keyword>
<evidence type="ECO:0008006" key="6">
    <source>
        <dbReference type="Google" id="ProtNLM"/>
    </source>
</evidence>
<keyword evidence="2" id="KW-1133">Transmembrane helix</keyword>
<proteinExistence type="predicted"/>
<organism evidence="4 5">
    <name type="scientific">Armillaria luteobubalina</name>
    <dbReference type="NCBI Taxonomy" id="153913"/>
    <lineage>
        <taxon>Eukaryota</taxon>
        <taxon>Fungi</taxon>
        <taxon>Dikarya</taxon>
        <taxon>Basidiomycota</taxon>
        <taxon>Agaricomycotina</taxon>
        <taxon>Agaricomycetes</taxon>
        <taxon>Agaricomycetidae</taxon>
        <taxon>Agaricales</taxon>
        <taxon>Marasmiineae</taxon>
        <taxon>Physalacriaceae</taxon>
        <taxon>Armillaria</taxon>
    </lineage>
</organism>
<reference evidence="4" key="1">
    <citation type="submission" date="2023-06" db="EMBL/GenBank/DDBJ databases">
        <authorList>
            <consortium name="Lawrence Berkeley National Laboratory"/>
            <person name="Ahrendt S."/>
            <person name="Sahu N."/>
            <person name="Indic B."/>
            <person name="Wong-Bajracharya J."/>
            <person name="Merenyi Z."/>
            <person name="Ke H.-M."/>
            <person name="Monk M."/>
            <person name="Kocsube S."/>
            <person name="Drula E."/>
            <person name="Lipzen A."/>
            <person name="Balint B."/>
            <person name="Henrissat B."/>
            <person name="Andreopoulos B."/>
            <person name="Martin F.M."/>
            <person name="Harder C.B."/>
            <person name="Rigling D."/>
            <person name="Ford K.L."/>
            <person name="Foster G.D."/>
            <person name="Pangilinan J."/>
            <person name="Papanicolaou A."/>
            <person name="Barry K."/>
            <person name="LaButti K."/>
            <person name="Viragh M."/>
            <person name="Koriabine M."/>
            <person name="Yan M."/>
            <person name="Riley R."/>
            <person name="Champramary S."/>
            <person name="Plett K.L."/>
            <person name="Tsai I.J."/>
            <person name="Slot J."/>
            <person name="Sipos G."/>
            <person name="Plett J."/>
            <person name="Nagy L.G."/>
            <person name="Grigoriev I.V."/>
        </authorList>
    </citation>
    <scope>NUCLEOTIDE SEQUENCE</scope>
    <source>
        <strain evidence="4">HWK02</strain>
    </source>
</reference>
<evidence type="ECO:0000313" key="4">
    <source>
        <dbReference type="EMBL" id="KAK0502770.1"/>
    </source>
</evidence>
<protein>
    <recommendedName>
        <fullName evidence="6">Mid2 domain-containing protein</fullName>
    </recommendedName>
</protein>
<gene>
    <name evidence="4" type="ORF">EDD18DRAFT_605932</name>
</gene>
<sequence length="260" mass="28274">MFLSLCQLCFLVASFPFSLSLNIFLPNDTPIVNQSTQISLRWTSGDPQEFNLGVYFANGKMANILPAHNSNVPVNHVVTNFTQNQNVTMTFNRTAYTDVEDHIVMAWSVGPYHSLAYSHWFAVDGPNTTGIVGVGGGIIPSPTGSSVPVAQNPASAPTGEVTSSATLAQTKTASRTGAIVGGVLGSLALLSIVSGLVLFMLRRRRRARNSAPSRAFWKYLDEKKGPPRSEPLQYPSPTYSPGVQTRPQSLLPDDYYHRMK</sequence>
<feature type="chain" id="PRO_5041438396" description="Mid2 domain-containing protein" evidence="3">
    <location>
        <begin position="21"/>
        <end position="260"/>
    </location>
</feature>
<dbReference type="Proteomes" id="UP001175228">
    <property type="component" value="Unassembled WGS sequence"/>
</dbReference>
<comment type="caution">
    <text evidence="4">The sequence shown here is derived from an EMBL/GenBank/DDBJ whole genome shotgun (WGS) entry which is preliminary data.</text>
</comment>
<name>A0AA39V2C1_9AGAR</name>
<feature type="region of interest" description="Disordered" evidence="1">
    <location>
        <begin position="222"/>
        <end position="260"/>
    </location>
</feature>
<keyword evidence="3" id="KW-0732">Signal</keyword>
<keyword evidence="5" id="KW-1185">Reference proteome</keyword>
<dbReference type="EMBL" id="JAUEPU010000004">
    <property type="protein sequence ID" value="KAK0502770.1"/>
    <property type="molecule type" value="Genomic_DNA"/>
</dbReference>